<reference evidence="4" key="1">
    <citation type="journal article" date="2011" name="J. Bacteriol.">
        <title>Genome sequences of eight morphologically diverse alphaproteobacteria.</title>
        <authorList>
            <consortium name="US DOE Joint Genome Institute"/>
            <person name="Brown P.J."/>
            <person name="Kysela D.T."/>
            <person name="Buechlein A."/>
            <person name="Hemmerich C."/>
            <person name="Brun Y.V."/>
        </authorList>
    </citation>
    <scope>NUCLEOTIDE SEQUENCE [LARGE SCALE GENOMIC DNA]</scope>
    <source>
        <strain evidence="4">ATCC 17100 / ATH 3.1.1 / DSM 162 / LMG 4299</strain>
    </source>
</reference>
<sequence>MLRSFLAGVFAATITFTGGALAQASGTAPEAKALLEKAVTAVKADEKKAIEDFNNPTGGFRDRDLYVFCAGGADNVFTAHANEKLRGTKLADLVDKKGKKLGEELIKNAAEGKFAEVDYWFPRPGQTEPVEKVTYVTKAGGQICGVGYYK</sequence>
<name>E3I7I9_RHOVT</name>
<dbReference type="InterPro" id="IPR004010">
    <property type="entry name" value="Double_Cache_2"/>
</dbReference>
<evidence type="ECO:0000313" key="3">
    <source>
        <dbReference type="EMBL" id="ADP71908.1"/>
    </source>
</evidence>
<accession>E3I7I9</accession>
<dbReference type="Proteomes" id="UP000001399">
    <property type="component" value="Chromosome"/>
</dbReference>
<evidence type="ECO:0000313" key="4">
    <source>
        <dbReference type="Proteomes" id="UP000001399"/>
    </source>
</evidence>
<dbReference type="AlphaFoldDB" id="E3I7I9"/>
<dbReference type="Gene3D" id="3.30.450.20">
    <property type="entry name" value="PAS domain"/>
    <property type="match status" value="1"/>
</dbReference>
<dbReference type="EMBL" id="CP002292">
    <property type="protein sequence ID" value="ADP71908.1"/>
    <property type="molecule type" value="Genomic_DNA"/>
</dbReference>
<dbReference type="RefSeq" id="WP_013420283.1">
    <property type="nucleotide sequence ID" value="NC_014664.1"/>
</dbReference>
<evidence type="ECO:0000256" key="1">
    <source>
        <dbReference type="SAM" id="SignalP"/>
    </source>
</evidence>
<proteinExistence type="predicted"/>
<keyword evidence="1" id="KW-0732">Signal</keyword>
<evidence type="ECO:0000259" key="2">
    <source>
        <dbReference type="Pfam" id="PF08269"/>
    </source>
</evidence>
<protein>
    <recommendedName>
        <fullName evidence="2">Double Cache domain-containing protein</fullName>
    </recommendedName>
</protein>
<gene>
    <name evidence="3" type="ordered locus">Rvan_2697</name>
</gene>
<dbReference type="OrthoDB" id="8454481at2"/>
<feature type="chain" id="PRO_5003171906" description="Double Cache domain-containing protein" evidence="1">
    <location>
        <begin position="23"/>
        <end position="150"/>
    </location>
</feature>
<dbReference type="STRING" id="648757.Rvan_2697"/>
<organism evidence="3 4">
    <name type="scientific">Rhodomicrobium vannielii (strain ATCC 17100 / DSM 162 / LMG 4299 / NCIMB 10020 / ATH 3.1.1)</name>
    <dbReference type="NCBI Taxonomy" id="648757"/>
    <lineage>
        <taxon>Bacteria</taxon>
        <taxon>Pseudomonadati</taxon>
        <taxon>Pseudomonadota</taxon>
        <taxon>Alphaproteobacteria</taxon>
        <taxon>Hyphomicrobiales</taxon>
        <taxon>Hyphomicrobiaceae</taxon>
        <taxon>Rhodomicrobium</taxon>
    </lineage>
</organism>
<feature type="domain" description="Double Cache" evidence="2">
    <location>
        <begin position="47"/>
        <end position="137"/>
    </location>
</feature>
<dbReference type="KEGG" id="rva:Rvan_2697"/>
<feature type="signal peptide" evidence="1">
    <location>
        <begin position="1"/>
        <end position="22"/>
    </location>
</feature>
<keyword evidence="4" id="KW-1185">Reference proteome</keyword>
<dbReference type="Pfam" id="PF08269">
    <property type="entry name" value="dCache_2"/>
    <property type="match status" value="1"/>
</dbReference>
<dbReference type="eggNOG" id="COG4564">
    <property type="taxonomic scope" value="Bacteria"/>
</dbReference>
<dbReference type="HOGENOM" id="CLU_081845_2_1_5"/>